<protein>
    <submittedName>
        <fullName evidence="2">Uncharacterized protein</fullName>
    </submittedName>
</protein>
<comment type="caution">
    <text evidence="2">The sequence shown here is derived from an EMBL/GenBank/DDBJ whole genome shotgun (WGS) entry which is preliminary data.</text>
</comment>
<name>A0ABT1DXC0_9ACTN</name>
<dbReference type="RefSeq" id="WP_253241558.1">
    <property type="nucleotide sequence ID" value="NZ_JAMYJR010000038.1"/>
</dbReference>
<sequence>MTGLNTAGSAPRPVWRRSTARPAVTEEPEPIFCGGPDRTVDDIFQEMREYKRLWDEERAKEEAEKKKQAAKKDDDEDDDAALERFRKDRYAVGLLKQDTGAWGDGPQYSGTLG</sequence>
<gene>
    <name evidence="2" type="ORF">M1L60_33415</name>
</gene>
<organism evidence="2 3">
    <name type="scientific">Paractinoplanes aksuensis</name>
    <dbReference type="NCBI Taxonomy" id="2939490"/>
    <lineage>
        <taxon>Bacteria</taxon>
        <taxon>Bacillati</taxon>
        <taxon>Actinomycetota</taxon>
        <taxon>Actinomycetes</taxon>
        <taxon>Micromonosporales</taxon>
        <taxon>Micromonosporaceae</taxon>
        <taxon>Paractinoplanes</taxon>
    </lineage>
</organism>
<accession>A0ABT1DXC0</accession>
<dbReference type="Proteomes" id="UP001523369">
    <property type="component" value="Unassembled WGS sequence"/>
</dbReference>
<evidence type="ECO:0000256" key="1">
    <source>
        <dbReference type="SAM" id="MobiDB-lite"/>
    </source>
</evidence>
<evidence type="ECO:0000313" key="3">
    <source>
        <dbReference type="Proteomes" id="UP001523369"/>
    </source>
</evidence>
<feature type="region of interest" description="Disordered" evidence="1">
    <location>
        <begin position="1"/>
        <end position="38"/>
    </location>
</feature>
<feature type="compositionally biased region" description="Basic and acidic residues" evidence="1">
    <location>
        <begin position="54"/>
        <end position="73"/>
    </location>
</feature>
<keyword evidence="3" id="KW-1185">Reference proteome</keyword>
<evidence type="ECO:0000313" key="2">
    <source>
        <dbReference type="EMBL" id="MCO8275494.1"/>
    </source>
</evidence>
<feature type="region of interest" description="Disordered" evidence="1">
    <location>
        <begin position="54"/>
        <end position="80"/>
    </location>
</feature>
<reference evidence="2 3" key="1">
    <citation type="submission" date="2022-06" db="EMBL/GenBank/DDBJ databases">
        <title>New Species of the Genus Actinoplanes, ActinopZanes ferrugineus.</title>
        <authorList>
            <person name="Ding P."/>
        </authorList>
    </citation>
    <scope>NUCLEOTIDE SEQUENCE [LARGE SCALE GENOMIC DNA]</scope>
    <source>
        <strain evidence="2 3">TRM88003</strain>
    </source>
</reference>
<dbReference type="EMBL" id="JAMYJR010000038">
    <property type="protein sequence ID" value="MCO8275494.1"/>
    <property type="molecule type" value="Genomic_DNA"/>
</dbReference>
<proteinExistence type="predicted"/>